<sequence>MEDWDRYSELMKGARGIYSPGLDPIAVLGIEARTDEERDRFAHLQAIAETKRVQKELEYQRAYDTAVAELNRGQQVINLRPDKMVLNERPPTAPSEVEGSGRLAVFVKPDCQACSVRVKALQQQGTPFDVYMLEDGGSDDKLRSWAIASGIEASKVRQKLITLNHDEGRLEAVLAASGTPLSNSMSFPIALRKTGGKWVRQ</sequence>
<evidence type="ECO:0000313" key="2">
    <source>
        <dbReference type="Proteomes" id="UP000269872"/>
    </source>
</evidence>
<protein>
    <submittedName>
        <fullName evidence="1">Uncharacterized protein</fullName>
    </submittedName>
</protein>
<dbReference type="Proteomes" id="UP000269872">
    <property type="component" value="Unassembled WGS sequence"/>
</dbReference>
<accession>A0A3M6FFT9</accession>
<dbReference type="AlphaFoldDB" id="A0A3M6FFT9"/>
<dbReference type="InterPro" id="IPR022293">
    <property type="entry name" value="Integrating-conj_element"/>
</dbReference>
<dbReference type="NCBIfam" id="TIGR03759">
    <property type="entry name" value="conj_TIGR03759"/>
    <property type="match status" value="1"/>
</dbReference>
<evidence type="ECO:0000313" key="1">
    <source>
        <dbReference type="EMBL" id="RMV79107.1"/>
    </source>
</evidence>
<gene>
    <name evidence="1" type="ORF">ALP05_04379</name>
</gene>
<proteinExistence type="predicted"/>
<reference evidence="1 2" key="1">
    <citation type="submission" date="2018-08" db="EMBL/GenBank/DDBJ databases">
        <title>Recombination of ecologically and evolutionarily significant loci maintains genetic cohesion in the Pseudomonas syringae species complex.</title>
        <authorList>
            <person name="Dillon M."/>
            <person name="Thakur S."/>
            <person name="Almeida R.N.D."/>
            <person name="Weir B.S."/>
            <person name="Guttman D.S."/>
        </authorList>
    </citation>
    <scope>NUCLEOTIDE SEQUENCE [LARGE SCALE GENOMIC DNA]</scope>
    <source>
        <strain evidence="1 2">ICMP 7496</strain>
    </source>
</reference>
<comment type="caution">
    <text evidence="1">The sequence shown here is derived from an EMBL/GenBank/DDBJ whole genome shotgun (WGS) entry which is preliminary data.</text>
</comment>
<dbReference type="EMBL" id="RBUY01000018">
    <property type="protein sequence ID" value="RMV79107.1"/>
    <property type="molecule type" value="Genomic_DNA"/>
</dbReference>
<organism evidence="1 2">
    <name type="scientific">Pseudomonas caricapapayae</name>
    <dbReference type="NCBI Taxonomy" id="46678"/>
    <lineage>
        <taxon>Bacteria</taxon>
        <taxon>Pseudomonadati</taxon>
        <taxon>Pseudomonadota</taxon>
        <taxon>Gammaproteobacteria</taxon>
        <taxon>Pseudomonadales</taxon>
        <taxon>Pseudomonadaceae</taxon>
        <taxon>Pseudomonas</taxon>
    </lineage>
</organism>
<name>A0A3M6FFT9_9PSED</name>
<dbReference type="RefSeq" id="WP_397386832.1">
    <property type="nucleotide sequence ID" value="NZ_RBUY01000018.1"/>
</dbReference>